<comment type="caution">
    <text evidence="1">The sequence shown here is derived from an EMBL/GenBank/DDBJ whole genome shotgun (WGS) entry which is preliminary data.</text>
</comment>
<organism evidence="1 2">
    <name type="scientific">Brassica napus</name>
    <name type="common">Rape</name>
    <dbReference type="NCBI Taxonomy" id="3708"/>
    <lineage>
        <taxon>Eukaryota</taxon>
        <taxon>Viridiplantae</taxon>
        <taxon>Streptophyta</taxon>
        <taxon>Embryophyta</taxon>
        <taxon>Tracheophyta</taxon>
        <taxon>Spermatophyta</taxon>
        <taxon>Magnoliopsida</taxon>
        <taxon>eudicotyledons</taxon>
        <taxon>Gunneridae</taxon>
        <taxon>Pentapetalae</taxon>
        <taxon>rosids</taxon>
        <taxon>malvids</taxon>
        <taxon>Brassicales</taxon>
        <taxon>Brassicaceae</taxon>
        <taxon>Brassiceae</taxon>
        <taxon>Brassica</taxon>
    </lineage>
</organism>
<keyword evidence="2" id="KW-1185">Reference proteome</keyword>
<dbReference type="EMBL" id="JAGKQM010000019">
    <property type="protein sequence ID" value="KAH0858294.1"/>
    <property type="molecule type" value="Genomic_DNA"/>
</dbReference>
<sequence length="92" mass="10615">ECQAKSGTEKDEELRLIRSFVKQNRNPFVDTEKSCILHWMTLGKGFVTVSVKRITRSVLMSWTDGYTSSRRQDIKELKTALEEAKNRLHVTG</sequence>
<protein>
    <submittedName>
        <fullName evidence="1">Uncharacterized protein</fullName>
    </submittedName>
</protein>
<reference evidence="1 2" key="1">
    <citation type="submission" date="2021-05" db="EMBL/GenBank/DDBJ databases">
        <title>Genome Assembly of Synthetic Allotetraploid Brassica napus Reveals Homoeologous Exchanges between Subgenomes.</title>
        <authorList>
            <person name="Davis J.T."/>
        </authorList>
    </citation>
    <scope>NUCLEOTIDE SEQUENCE [LARGE SCALE GENOMIC DNA]</scope>
    <source>
        <strain evidence="2">cv. Da-Ae</strain>
        <tissue evidence="1">Seedling</tissue>
    </source>
</reference>
<proteinExistence type="predicted"/>
<name>A0ABQ7XQX3_BRANA</name>
<accession>A0ABQ7XQX3</accession>
<gene>
    <name evidence="1" type="ORF">HID58_086555</name>
</gene>
<dbReference type="Proteomes" id="UP000824890">
    <property type="component" value="Unassembled WGS sequence"/>
</dbReference>
<evidence type="ECO:0000313" key="1">
    <source>
        <dbReference type="EMBL" id="KAH0858294.1"/>
    </source>
</evidence>
<feature type="non-terminal residue" evidence="1">
    <location>
        <position position="1"/>
    </location>
</feature>
<evidence type="ECO:0000313" key="2">
    <source>
        <dbReference type="Proteomes" id="UP000824890"/>
    </source>
</evidence>